<gene>
    <name evidence="2" type="ORF">POI8812_03460</name>
</gene>
<keyword evidence="1" id="KW-1133">Transmembrane helix</keyword>
<dbReference type="AlphaFoldDB" id="A0A2R8AFW8"/>
<feature type="transmembrane region" description="Helical" evidence="1">
    <location>
        <begin position="12"/>
        <end position="34"/>
    </location>
</feature>
<feature type="transmembrane region" description="Helical" evidence="1">
    <location>
        <begin position="54"/>
        <end position="76"/>
    </location>
</feature>
<keyword evidence="1" id="KW-0472">Membrane</keyword>
<dbReference type="Proteomes" id="UP000244932">
    <property type="component" value="Unassembled WGS sequence"/>
</dbReference>
<dbReference type="OrthoDB" id="7857177at2"/>
<dbReference type="EMBL" id="OMKW01000005">
    <property type="protein sequence ID" value="SPF31109.1"/>
    <property type="molecule type" value="Genomic_DNA"/>
</dbReference>
<name>A0A2R8AFW8_9RHOB</name>
<evidence type="ECO:0000313" key="3">
    <source>
        <dbReference type="Proteomes" id="UP000244932"/>
    </source>
</evidence>
<accession>A0A2R8AFW8</accession>
<protein>
    <recommendedName>
        <fullName evidence="4">DUF4386 domain-containing protein</fullName>
    </recommendedName>
</protein>
<organism evidence="2 3">
    <name type="scientific">Pontivivens insulae</name>
    <dbReference type="NCBI Taxonomy" id="1639689"/>
    <lineage>
        <taxon>Bacteria</taxon>
        <taxon>Pseudomonadati</taxon>
        <taxon>Pseudomonadota</taxon>
        <taxon>Alphaproteobacteria</taxon>
        <taxon>Rhodobacterales</taxon>
        <taxon>Paracoccaceae</taxon>
        <taxon>Pontivivens</taxon>
    </lineage>
</organism>
<evidence type="ECO:0008006" key="4">
    <source>
        <dbReference type="Google" id="ProtNLM"/>
    </source>
</evidence>
<dbReference type="RefSeq" id="WP_108783825.1">
    <property type="nucleotide sequence ID" value="NZ_OMKW01000005.1"/>
</dbReference>
<evidence type="ECO:0000256" key="1">
    <source>
        <dbReference type="SAM" id="Phobius"/>
    </source>
</evidence>
<feature type="transmembrane region" description="Helical" evidence="1">
    <location>
        <begin position="148"/>
        <end position="164"/>
    </location>
</feature>
<feature type="transmembrane region" description="Helical" evidence="1">
    <location>
        <begin position="88"/>
        <end position="110"/>
    </location>
</feature>
<reference evidence="2 3" key="1">
    <citation type="submission" date="2018-03" db="EMBL/GenBank/DDBJ databases">
        <authorList>
            <person name="Keele B.F."/>
        </authorList>
    </citation>
    <scope>NUCLEOTIDE SEQUENCE [LARGE SCALE GENOMIC DNA]</scope>
    <source>
        <strain evidence="2 3">CeCT 8812</strain>
    </source>
</reference>
<proteinExistence type="predicted"/>
<sequence>MTMQRFGGVAALICAATYIYGFFVLVTILAPMGFGTNAIDAVEVVRFVQSDTSTLIAFNTTIYIVNALALAVLVTALQAQLRSKTPDLVKVSLVLGTVWVTLVLAAGMIANVAVERALHLAANDFDQAVALWQVLHAVELGLGGGNEIAGAAWIGFVSVAGFLGRNLGRIAVGLGVVTGVSGLLTLIPALGDVAGAVFGLGAIGWFFAIGWVLLRNQDEVKP</sequence>
<feature type="transmembrane region" description="Helical" evidence="1">
    <location>
        <begin position="171"/>
        <end position="190"/>
    </location>
</feature>
<keyword evidence="1" id="KW-0812">Transmembrane</keyword>
<evidence type="ECO:0000313" key="2">
    <source>
        <dbReference type="EMBL" id="SPF31109.1"/>
    </source>
</evidence>
<keyword evidence="3" id="KW-1185">Reference proteome</keyword>
<feature type="transmembrane region" description="Helical" evidence="1">
    <location>
        <begin position="196"/>
        <end position="214"/>
    </location>
</feature>